<dbReference type="PANTHER" id="PTHR45768">
    <property type="entry name" value="E3 UBIQUITIN-PROTEIN LIGASE RNF13-LIKE"/>
    <property type="match status" value="1"/>
</dbReference>
<comment type="caution">
    <text evidence="14">The sequence shown here is derived from an EMBL/GenBank/DDBJ whole genome shotgun (WGS) entry which is preliminary data.</text>
</comment>
<comment type="subcellular location">
    <subcellularLocation>
        <location evidence="1">Membrane</location>
        <topology evidence="1">Single-pass membrane protein</topology>
    </subcellularLocation>
</comment>
<evidence type="ECO:0000256" key="7">
    <source>
        <dbReference type="ARBA" id="ARBA00022786"/>
    </source>
</evidence>
<evidence type="ECO:0000256" key="13">
    <source>
        <dbReference type="SAM" id="Phobius"/>
    </source>
</evidence>
<evidence type="ECO:0000256" key="11">
    <source>
        <dbReference type="ARBA" id="ARBA00024209"/>
    </source>
</evidence>
<evidence type="ECO:0000256" key="3">
    <source>
        <dbReference type="ARBA" id="ARBA00022679"/>
    </source>
</evidence>
<dbReference type="GO" id="GO:0008270">
    <property type="term" value="F:zinc ion binding"/>
    <property type="evidence" value="ECO:0007669"/>
    <property type="project" value="UniProtKB-KW"/>
</dbReference>
<organism evidence="14 15">
    <name type="scientific">Escallonia herrerae</name>
    <dbReference type="NCBI Taxonomy" id="1293975"/>
    <lineage>
        <taxon>Eukaryota</taxon>
        <taxon>Viridiplantae</taxon>
        <taxon>Streptophyta</taxon>
        <taxon>Embryophyta</taxon>
        <taxon>Tracheophyta</taxon>
        <taxon>Spermatophyta</taxon>
        <taxon>Magnoliopsida</taxon>
        <taxon>eudicotyledons</taxon>
        <taxon>Gunneridae</taxon>
        <taxon>Pentapetalae</taxon>
        <taxon>asterids</taxon>
        <taxon>campanulids</taxon>
        <taxon>Escalloniales</taxon>
        <taxon>Escalloniaceae</taxon>
        <taxon>Escallonia</taxon>
    </lineage>
</organism>
<evidence type="ECO:0000256" key="5">
    <source>
        <dbReference type="ARBA" id="ARBA00022723"/>
    </source>
</evidence>
<feature type="transmembrane region" description="Helical" evidence="13">
    <location>
        <begin position="6"/>
        <end position="32"/>
    </location>
</feature>
<dbReference type="GO" id="GO:0016740">
    <property type="term" value="F:transferase activity"/>
    <property type="evidence" value="ECO:0007669"/>
    <property type="project" value="UniProtKB-KW"/>
</dbReference>
<sequence>MSPSSSLVMIVVIIIVSAIIVSASLYLVIIIVSHRFHRSFRTFSTAEDAISSRNLRCLNDQNEQRNYLFDLLPLFTFSFVTGGNYVVCLSEFKSNDQLQLLLLCCHAFHSGYIDTSPPIRYVLYAGSPFTLATEADVLNKLVSESKAGILGKQLPDLDREHQPTTSPAEIRPWLVRIHCRRRVRGFDRVHTLPKSVGLYRKGLCRSPNFSARTAGRNHSCRSRQRTELAEGLRR</sequence>
<keyword evidence="10 13" id="KW-0472">Membrane</keyword>
<protein>
    <submittedName>
        <fullName evidence="14">Uncharacterized protein</fullName>
    </submittedName>
</protein>
<feature type="compositionally biased region" description="Basic and acidic residues" evidence="12">
    <location>
        <begin position="224"/>
        <end position="234"/>
    </location>
</feature>
<evidence type="ECO:0000256" key="12">
    <source>
        <dbReference type="SAM" id="MobiDB-lite"/>
    </source>
</evidence>
<comment type="pathway">
    <text evidence="2">Protein modification; protein ubiquitination.</text>
</comment>
<keyword evidence="8" id="KW-0862">Zinc</keyword>
<accession>A0AA88V2P5</accession>
<evidence type="ECO:0000313" key="15">
    <source>
        <dbReference type="Proteomes" id="UP001188597"/>
    </source>
</evidence>
<evidence type="ECO:0000256" key="1">
    <source>
        <dbReference type="ARBA" id="ARBA00004167"/>
    </source>
</evidence>
<keyword evidence="15" id="KW-1185">Reference proteome</keyword>
<keyword evidence="9 13" id="KW-1133">Transmembrane helix</keyword>
<dbReference type="GO" id="GO:0016567">
    <property type="term" value="P:protein ubiquitination"/>
    <property type="evidence" value="ECO:0007669"/>
    <property type="project" value="TreeGrafter"/>
</dbReference>
<reference evidence="14" key="1">
    <citation type="submission" date="2022-12" db="EMBL/GenBank/DDBJ databases">
        <title>Draft genome assemblies for two species of Escallonia (Escalloniales).</title>
        <authorList>
            <person name="Chanderbali A."/>
            <person name="Dervinis C."/>
            <person name="Anghel I."/>
            <person name="Soltis D."/>
            <person name="Soltis P."/>
            <person name="Zapata F."/>
        </authorList>
    </citation>
    <scope>NUCLEOTIDE SEQUENCE</scope>
    <source>
        <strain evidence="14">UCBG64.0493</strain>
        <tissue evidence="14">Leaf</tissue>
    </source>
</reference>
<dbReference type="AlphaFoldDB" id="A0AA88V2P5"/>
<proteinExistence type="inferred from homology"/>
<dbReference type="Proteomes" id="UP001188597">
    <property type="component" value="Unassembled WGS sequence"/>
</dbReference>
<keyword evidence="4 13" id="KW-0812">Transmembrane</keyword>
<dbReference type="PANTHER" id="PTHR45768:SF16">
    <property type="entry name" value="E3 UBIQUITIN-PROTEIN LIGASE ATL4"/>
    <property type="match status" value="1"/>
</dbReference>
<keyword evidence="5" id="KW-0479">Metal-binding</keyword>
<evidence type="ECO:0000313" key="14">
    <source>
        <dbReference type="EMBL" id="KAK3000516.1"/>
    </source>
</evidence>
<dbReference type="GO" id="GO:0016020">
    <property type="term" value="C:membrane"/>
    <property type="evidence" value="ECO:0007669"/>
    <property type="project" value="UniProtKB-SubCell"/>
</dbReference>
<evidence type="ECO:0000256" key="8">
    <source>
        <dbReference type="ARBA" id="ARBA00022833"/>
    </source>
</evidence>
<name>A0AA88V2P5_9ASTE</name>
<evidence type="ECO:0000256" key="2">
    <source>
        <dbReference type="ARBA" id="ARBA00004906"/>
    </source>
</evidence>
<evidence type="ECO:0000256" key="4">
    <source>
        <dbReference type="ARBA" id="ARBA00022692"/>
    </source>
</evidence>
<dbReference type="EMBL" id="JAVXUP010002990">
    <property type="protein sequence ID" value="KAK3000516.1"/>
    <property type="molecule type" value="Genomic_DNA"/>
</dbReference>
<comment type="similarity">
    <text evidence="11">Belongs to the RING-type zinc finger family. ATL subfamily.</text>
</comment>
<evidence type="ECO:0000256" key="9">
    <source>
        <dbReference type="ARBA" id="ARBA00022989"/>
    </source>
</evidence>
<evidence type="ECO:0000256" key="10">
    <source>
        <dbReference type="ARBA" id="ARBA00023136"/>
    </source>
</evidence>
<gene>
    <name evidence="14" type="ORF">RJ639_020800</name>
</gene>
<keyword evidence="3" id="KW-0808">Transferase</keyword>
<keyword evidence="7" id="KW-0833">Ubl conjugation pathway</keyword>
<keyword evidence="6" id="KW-0863">Zinc-finger</keyword>
<evidence type="ECO:0000256" key="6">
    <source>
        <dbReference type="ARBA" id="ARBA00022771"/>
    </source>
</evidence>
<feature type="region of interest" description="Disordered" evidence="12">
    <location>
        <begin position="210"/>
        <end position="234"/>
    </location>
</feature>